<evidence type="ECO:0000256" key="5">
    <source>
        <dbReference type="SAM" id="SignalP"/>
    </source>
</evidence>
<keyword evidence="3" id="KW-0325">Glycoprotein</keyword>
<dbReference type="GO" id="GO:0016020">
    <property type="term" value="C:membrane"/>
    <property type="evidence" value="ECO:0007669"/>
    <property type="project" value="UniProtKB-SubCell"/>
</dbReference>
<evidence type="ECO:0000256" key="2">
    <source>
        <dbReference type="ARBA" id="ARBA00022729"/>
    </source>
</evidence>
<evidence type="ECO:0000259" key="7">
    <source>
        <dbReference type="Pfam" id="PF14380"/>
    </source>
</evidence>
<feature type="domain" description="Wall-associated receptor kinase C-terminal" evidence="7">
    <location>
        <begin position="155"/>
        <end position="226"/>
    </location>
</feature>
<dbReference type="GO" id="GO:0030247">
    <property type="term" value="F:polysaccharide binding"/>
    <property type="evidence" value="ECO:0007669"/>
    <property type="project" value="InterPro"/>
</dbReference>
<comment type="caution">
    <text evidence="8">The sequence shown here is derived from an EMBL/GenBank/DDBJ whole genome shotgun (WGS) entry which is preliminary data.</text>
</comment>
<dbReference type="AlphaFoldDB" id="A0A4S8IW81"/>
<evidence type="ECO:0000256" key="1">
    <source>
        <dbReference type="ARBA" id="ARBA00004167"/>
    </source>
</evidence>
<name>A0A4S8IW81_MUSBA</name>
<dbReference type="STRING" id="52838.A0A4S8IW81"/>
<keyword evidence="2 5" id="KW-0732">Signal</keyword>
<evidence type="ECO:0008006" key="10">
    <source>
        <dbReference type="Google" id="ProtNLM"/>
    </source>
</evidence>
<accession>A0A4S8IW81</accession>
<dbReference type="EMBL" id="PYDT01000008">
    <property type="protein sequence ID" value="THU53075.1"/>
    <property type="molecule type" value="Genomic_DNA"/>
</dbReference>
<comment type="subcellular location">
    <subcellularLocation>
        <location evidence="1">Membrane</location>
        <topology evidence="1">Single-pass membrane protein</topology>
    </subcellularLocation>
</comment>
<evidence type="ECO:0000313" key="8">
    <source>
        <dbReference type="EMBL" id="THU53075.1"/>
    </source>
</evidence>
<feature type="compositionally biased region" description="Polar residues" evidence="4">
    <location>
        <begin position="152"/>
        <end position="164"/>
    </location>
</feature>
<feature type="region of interest" description="Disordered" evidence="4">
    <location>
        <begin position="152"/>
        <end position="179"/>
    </location>
</feature>
<evidence type="ECO:0000256" key="4">
    <source>
        <dbReference type="SAM" id="MobiDB-lite"/>
    </source>
</evidence>
<dbReference type="InterPro" id="IPR025287">
    <property type="entry name" value="WAK_GUB"/>
</dbReference>
<dbReference type="Pfam" id="PF14380">
    <property type="entry name" value="WAK_assoc"/>
    <property type="match status" value="1"/>
</dbReference>
<protein>
    <recommendedName>
        <fullName evidence="10">Wall-associated receptor kinase galacturonan-binding domain-containing protein</fullName>
    </recommendedName>
</protein>
<evidence type="ECO:0000313" key="9">
    <source>
        <dbReference type="Proteomes" id="UP000317650"/>
    </source>
</evidence>
<reference evidence="8 9" key="1">
    <citation type="journal article" date="2019" name="Nat. Plants">
        <title>Genome sequencing of Musa balbisiana reveals subgenome evolution and function divergence in polyploid bananas.</title>
        <authorList>
            <person name="Yao X."/>
        </authorList>
    </citation>
    <scope>NUCLEOTIDE SEQUENCE [LARGE SCALE GENOMIC DNA]</scope>
    <source>
        <strain evidence="9">cv. DH-PKW</strain>
        <tissue evidence="8">Leaves</tissue>
    </source>
</reference>
<keyword evidence="9" id="KW-1185">Reference proteome</keyword>
<feature type="domain" description="Wall-associated receptor kinase galacturonan-binding" evidence="6">
    <location>
        <begin position="19"/>
        <end position="84"/>
    </location>
</feature>
<dbReference type="Proteomes" id="UP000317650">
    <property type="component" value="Chromosome 10"/>
</dbReference>
<feature type="chain" id="PRO_5020418470" description="Wall-associated receptor kinase galacturonan-binding domain-containing protein" evidence="5">
    <location>
        <begin position="18"/>
        <end position="281"/>
    </location>
</feature>
<dbReference type="Pfam" id="PF13947">
    <property type="entry name" value="GUB_WAK_bind"/>
    <property type="match status" value="1"/>
</dbReference>
<dbReference type="PANTHER" id="PTHR33138:SF75">
    <property type="entry name" value="WALL-ASSOCIATED RECEPTOR KINASE GALACTURONAN-BINDING DOMAIN-CONTAINING PROTEIN"/>
    <property type="match status" value="1"/>
</dbReference>
<proteinExistence type="predicted"/>
<evidence type="ECO:0000259" key="6">
    <source>
        <dbReference type="Pfam" id="PF13947"/>
    </source>
</evidence>
<evidence type="ECO:0000256" key="3">
    <source>
        <dbReference type="ARBA" id="ARBA00023180"/>
    </source>
</evidence>
<gene>
    <name evidence="8" type="ORF">C4D60_Mb10t10610</name>
</gene>
<organism evidence="8 9">
    <name type="scientific">Musa balbisiana</name>
    <name type="common">Banana</name>
    <dbReference type="NCBI Taxonomy" id="52838"/>
    <lineage>
        <taxon>Eukaryota</taxon>
        <taxon>Viridiplantae</taxon>
        <taxon>Streptophyta</taxon>
        <taxon>Embryophyta</taxon>
        <taxon>Tracheophyta</taxon>
        <taxon>Spermatophyta</taxon>
        <taxon>Magnoliopsida</taxon>
        <taxon>Liliopsida</taxon>
        <taxon>Zingiberales</taxon>
        <taxon>Musaceae</taxon>
        <taxon>Musa</taxon>
    </lineage>
</organism>
<dbReference type="PANTHER" id="PTHR33138">
    <property type="entry name" value="OS01G0690200 PROTEIN"/>
    <property type="match status" value="1"/>
</dbReference>
<sequence>MIKLVGLLLYLIKPATAGCEAKSCGRVTNISHPFWLRDPQQPPCGGLSSFELSCEDGLPILVSSYNSSYYLHDIFYGNKSFWVRNKNFDHEGCAIPNYDIRGDLPGYFRVSAVNTELRFFYNCSTPPSNYTARIGCAPNATFALVGGRYGDNSTSPPNRCNTSRAPVLSRDGGRERSSTEDIEGLLKKGFLVEWGEVDACRDCTVSNGRCSQDDASASFVCICPDGRHSPRNCTPFRKESCIRFGGGSRGSPAGLRCNIHLRAEKAQLLAQIKKHTQETRT</sequence>
<dbReference type="InterPro" id="IPR032872">
    <property type="entry name" value="WAK_assoc_C"/>
</dbReference>
<feature type="signal peptide" evidence="5">
    <location>
        <begin position="1"/>
        <end position="17"/>
    </location>
</feature>